<keyword evidence="2" id="KW-1185">Reference proteome</keyword>
<evidence type="ECO:0000313" key="1">
    <source>
        <dbReference type="EMBL" id="NPT56664.1"/>
    </source>
</evidence>
<reference evidence="1 2" key="1">
    <citation type="submission" date="2019-11" db="EMBL/GenBank/DDBJ databases">
        <title>Metabolism of dissolved organic matter in forest soils.</title>
        <authorList>
            <person name="Cyle K.T."/>
            <person name="Wilhelm R.C."/>
            <person name="Martinez C.E."/>
        </authorList>
    </citation>
    <scope>NUCLEOTIDE SEQUENCE [LARGE SCALE GENOMIC DNA]</scope>
    <source>
        <strain evidence="1 2">5N</strain>
    </source>
</reference>
<proteinExistence type="predicted"/>
<feature type="non-terminal residue" evidence="1">
    <location>
        <position position="41"/>
    </location>
</feature>
<dbReference type="EMBL" id="WOEZ01000099">
    <property type="protein sequence ID" value="NPT56664.1"/>
    <property type="molecule type" value="Genomic_DNA"/>
</dbReference>
<evidence type="ECO:0000313" key="2">
    <source>
        <dbReference type="Proteomes" id="UP000655523"/>
    </source>
</evidence>
<dbReference type="AlphaFoldDB" id="A0A972NQ84"/>
<gene>
    <name evidence="1" type="ORF">GNZ13_19250</name>
</gene>
<organism evidence="1 2">
    <name type="scientific">Paraburkholderia elongata</name>
    <dbReference type="NCBI Taxonomy" id="2675747"/>
    <lineage>
        <taxon>Bacteria</taxon>
        <taxon>Pseudomonadati</taxon>
        <taxon>Pseudomonadota</taxon>
        <taxon>Betaproteobacteria</taxon>
        <taxon>Burkholderiales</taxon>
        <taxon>Burkholderiaceae</taxon>
        <taxon>Paraburkholderia</taxon>
    </lineage>
</organism>
<protein>
    <submittedName>
        <fullName evidence="1">IS110 family transposase</fullName>
    </submittedName>
</protein>
<dbReference type="Proteomes" id="UP000655523">
    <property type="component" value="Unassembled WGS sequence"/>
</dbReference>
<comment type="caution">
    <text evidence="1">The sequence shown here is derived from an EMBL/GenBank/DDBJ whole genome shotgun (WGS) entry which is preliminary data.</text>
</comment>
<sequence>MKLTPVGIDIAKSVFQVHYVDQETGEIVNKPIKRAKFLEYF</sequence>
<name>A0A972NQ84_9BURK</name>
<accession>A0A972NQ84</accession>